<dbReference type="Pfam" id="PF01930">
    <property type="entry name" value="Cas_Cas4"/>
    <property type="match status" value="1"/>
</dbReference>
<keyword evidence="11 13" id="KW-0051">Antiviral defense</keyword>
<dbReference type="HOGENOM" id="CLU_102055_1_1_11"/>
<organism evidence="15 16">
    <name type="scientific">Adlercreutzia caecimuris B7</name>
    <dbReference type="NCBI Taxonomy" id="1235794"/>
    <lineage>
        <taxon>Bacteria</taxon>
        <taxon>Bacillati</taxon>
        <taxon>Actinomycetota</taxon>
        <taxon>Coriobacteriia</taxon>
        <taxon>Eggerthellales</taxon>
        <taxon>Eggerthellaceae</taxon>
        <taxon>Adlercreutzia</taxon>
    </lineage>
</organism>
<evidence type="ECO:0000313" key="16">
    <source>
        <dbReference type="Proteomes" id="UP000014204"/>
    </source>
</evidence>
<dbReference type="RefSeq" id="WP_016309855.1">
    <property type="nucleotide sequence ID" value="NZ_KE159646.1"/>
</dbReference>
<comment type="cofactor">
    <cofactor evidence="13">
        <name>iron-sulfur cluster</name>
        <dbReference type="ChEBI" id="CHEBI:30408"/>
    </cofactor>
</comment>
<comment type="function">
    <text evidence="13">CRISPR (clustered regularly interspaced short palindromic repeat) is an adaptive immune system that provides protection against mobile genetic elements (viruses, transposable elements and conjugative plasmids). CRISPR clusters contain sequences complementary to antecedent mobile elements and target invading nucleic acids. CRISPR clusters are transcribed and processed into CRISPR RNA (crRNA).</text>
</comment>
<dbReference type="STRING" id="1235794.C811_01660"/>
<dbReference type="InterPro" id="IPR013343">
    <property type="entry name" value="CRISPR-assoc_prot_Cas4"/>
</dbReference>
<evidence type="ECO:0000256" key="11">
    <source>
        <dbReference type="ARBA" id="ARBA00023118"/>
    </source>
</evidence>
<evidence type="ECO:0000256" key="9">
    <source>
        <dbReference type="ARBA" id="ARBA00023004"/>
    </source>
</evidence>
<keyword evidence="6 13" id="KW-0479">Metal-binding</keyword>
<evidence type="ECO:0000256" key="10">
    <source>
        <dbReference type="ARBA" id="ARBA00023014"/>
    </source>
</evidence>
<proteinExistence type="inferred from homology"/>
<evidence type="ECO:0000256" key="1">
    <source>
        <dbReference type="ARBA" id="ARBA00001966"/>
    </source>
</evidence>
<dbReference type="PANTHER" id="PTHR36531:SF6">
    <property type="entry name" value="DNA REPLICATION ATP-DEPENDENT HELICASE_NUCLEASE DNA2"/>
    <property type="match status" value="1"/>
</dbReference>
<keyword evidence="16" id="KW-1185">Reference proteome</keyword>
<dbReference type="EMBL" id="ASSY01000009">
    <property type="protein sequence ID" value="EOS50039.1"/>
    <property type="molecule type" value="Genomic_DNA"/>
</dbReference>
<dbReference type="eggNOG" id="COG1468">
    <property type="taxonomic scope" value="Bacteria"/>
</dbReference>
<name>R9KU00_9ACTN</name>
<keyword evidence="7 13" id="KW-0378">Hydrolase</keyword>
<reference evidence="15 16" key="1">
    <citation type="submission" date="2013-04" db="EMBL/GenBank/DDBJ databases">
        <title>The Genome Sequence of Enterorhabdus caecimuris B7.</title>
        <authorList>
            <consortium name="The Broad Institute Genomics Platform"/>
            <consortium name="The Broad Institute Genome Sequencing Center for Infectious Disease"/>
            <person name="Earl A."/>
            <person name="Xavier R."/>
            <person name="Elson C."/>
            <person name="Duck W."/>
            <person name="Walker B."/>
            <person name="Young S."/>
            <person name="Zeng Q."/>
            <person name="Gargeya S."/>
            <person name="Fitzgerald M."/>
            <person name="Haas B."/>
            <person name="Abouelleil A."/>
            <person name="Allen A.W."/>
            <person name="Alvarado L."/>
            <person name="Arachchi H.M."/>
            <person name="Berlin A.M."/>
            <person name="Chapman S.B."/>
            <person name="Gainer-Dewar J."/>
            <person name="Goldberg J."/>
            <person name="Griggs A."/>
            <person name="Gujja S."/>
            <person name="Hansen M."/>
            <person name="Howarth C."/>
            <person name="Imamovic A."/>
            <person name="Ireland A."/>
            <person name="Larimer J."/>
            <person name="McCowan C."/>
            <person name="Murphy C."/>
            <person name="Pearson M."/>
            <person name="Poon T.W."/>
            <person name="Priest M."/>
            <person name="Roberts A."/>
            <person name="Saif S."/>
            <person name="Shea T."/>
            <person name="Sisk P."/>
            <person name="Sykes S."/>
            <person name="Wortman J."/>
            <person name="Nusbaum C."/>
            <person name="Birren B."/>
        </authorList>
    </citation>
    <scope>NUCLEOTIDE SEQUENCE [LARGE SCALE GENOMIC DNA]</scope>
    <source>
        <strain evidence="15 16">B7</strain>
    </source>
</reference>
<keyword evidence="9 13" id="KW-0408">Iron</keyword>
<dbReference type="OrthoDB" id="9781776at2"/>
<evidence type="ECO:0000313" key="15">
    <source>
        <dbReference type="EMBL" id="EOS50039.1"/>
    </source>
</evidence>
<keyword evidence="5 13" id="KW-0540">Nuclease</keyword>
<keyword evidence="8 13" id="KW-0269">Exonuclease</keyword>
<dbReference type="GO" id="GO:0051536">
    <property type="term" value="F:iron-sulfur cluster binding"/>
    <property type="evidence" value="ECO:0007669"/>
    <property type="project" value="UniProtKB-KW"/>
</dbReference>
<evidence type="ECO:0000256" key="4">
    <source>
        <dbReference type="ARBA" id="ARBA00020049"/>
    </source>
</evidence>
<evidence type="ECO:0000256" key="5">
    <source>
        <dbReference type="ARBA" id="ARBA00022722"/>
    </source>
</evidence>
<evidence type="ECO:0000256" key="3">
    <source>
        <dbReference type="ARBA" id="ARBA00012768"/>
    </source>
</evidence>
<dbReference type="InterPro" id="IPR022765">
    <property type="entry name" value="Dna2/Cas4_DUF83"/>
</dbReference>
<dbReference type="InterPro" id="IPR011604">
    <property type="entry name" value="PDDEXK-like_dom_sf"/>
</dbReference>
<comment type="caution">
    <text evidence="15">The sequence shown here is derived from an EMBL/GenBank/DDBJ whole genome shotgun (WGS) entry which is preliminary data.</text>
</comment>
<dbReference type="AlphaFoldDB" id="R9KU00"/>
<keyword evidence="10 13" id="KW-0411">Iron-sulfur</keyword>
<dbReference type="PANTHER" id="PTHR36531">
    <property type="entry name" value="CRISPR-ASSOCIATED EXONUCLEASE CAS4"/>
    <property type="match status" value="1"/>
</dbReference>
<accession>R9KU00</accession>
<evidence type="ECO:0000256" key="6">
    <source>
        <dbReference type="ARBA" id="ARBA00022723"/>
    </source>
</evidence>
<dbReference type="NCBIfam" id="TIGR00372">
    <property type="entry name" value="cas4"/>
    <property type="match status" value="1"/>
</dbReference>
<protein>
    <recommendedName>
        <fullName evidence="4 13">CRISPR-associated exonuclease Cas4</fullName>
        <ecNumber evidence="3 13">3.1.12.1</ecNumber>
    </recommendedName>
</protein>
<feature type="domain" description="DUF83" evidence="14">
    <location>
        <begin position="12"/>
        <end position="199"/>
    </location>
</feature>
<keyword evidence="12 13" id="KW-0464">Manganese</keyword>
<dbReference type="GeneID" id="300395337"/>
<dbReference type="GO" id="GO:0051607">
    <property type="term" value="P:defense response to virus"/>
    <property type="evidence" value="ECO:0007669"/>
    <property type="project" value="UniProtKB-KW"/>
</dbReference>
<evidence type="ECO:0000256" key="13">
    <source>
        <dbReference type="RuleBase" id="RU365022"/>
    </source>
</evidence>
<dbReference type="EC" id="3.1.12.1" evidence="3 13"/>
<dbReference type="InterPro" id="IPR051827">
    <property type="entry name" value="Cas4_exonuclease"/>
</dbReference>
<sequence>MTYDDDELLPLSGIQHYSFCPRQWALIHVAQEWAENALTVQGGIVHKRAHDASLRERRGDTIELRSVNVCSRRLGLVGQCDVVEFTQTESGVTLAGEEGLWSVFPIEYKRGHRKSIDADRLQLCAQAMALEEMLCCEIGEACLYYHETRSRERVILDSALREETRRCAREMHRLFSRKHIPRARSRPSCRSCSIKDVCLPATAKRESVSGYYQRRIGEVL</sequence>
<comment type="similarity">
    <text evidence="2 13">Belongs to the CRISPR-associated exonuclease Cas4 family.</text>
</comment>
<evidence type="ECO:0000256" key="12">
    <source>
        <dbReference type="ARBA" id="ARBA00023211"/>
    </source>
</evidence>
<comment type="cofactor">
    <cofactor evidence="1">
        <name>[4Fe-4S] cluster</name>
        <dbReference type="ChEBI" id="CHEBI:49883"/>
    </cofactor>
</comment>
<evidence type="ECO:0000256" key="8">
    <source>
        <dbReference type="ARBA" id="ARBA00022839"/>
    </source>
</evidence>
<dbReference type="GO" id="GO:0004527">
    <property type="term" value="F:exonuclease activity"/>
    <property type="evidence" value="ECO:0007669"/>
    <property type="project" value="UniProtKB-KW"/>
</dbReference>
<dbReference type="Proteomes" id="UP000014204">
    <property type="component" value="Unassembled WGS sequence"/>
</dbReference>
<comment type="cofactor">
    <cofactor evidence="13">
        <name>Mg(2+)</name>
        <dbReference type="ChEBI" id="CHEBI:18420"/>
    </cofactor>
    <cofactor evidence="13">
        <name>Mn(2+)</name>
        <dbReference type="ChEBI" id="CHEBI:29035"/>
    </cofactor>
    <text evidence="13">Mg(2+) or Mn(2+) required for ssDNA cleavage activity.</text>
</comment>
<dbReference type="GO" id="GO:0046872">
    <property type="term" value="F:metal ion binding"/>
    <property type="evidence" value="ECO:0007669"/>
    <property type="project" value="UniProtKB-KW"/>
</dbReference>
<evidence type="ECO:0000259" key="14">
    <source>
        <dbReference type="Pfam" id="PF01930"/>
    </source>
</evidence>
<gene>
    <name evidence="15" type="ORF">C811_01660</name>
</gene>
<dbReference type="Gene3D" id="3.90.320.10">
    <property type="match status" value="1"/>
</dbReference>
<evidence type="ECO:0000256" key="2">
    <source>
        <dbReference type="ARBA" id="ARBA00009189"/>
    </source>
</evidence>
<evidence type="ECO:0000256" key="7">
    <source>
        <dbReference type="ARBA" id="ARBA00022801"/>
    </source>
</evidence>